<keyword evidence="13 15" id="KW-0472">Membrane</keyword>
<dbReference type="GO" id="GO:0005743">
    <property type="term" value="C:mitochondrial inner membrane"/>
    <property type="evidence" value="ECO:0007669"/>
    <property type="project" value="UniProtKB-SubCell"/>
</dbReference>
<evidence type="ECO:0000256" key="6">
    <source>
        <dbReference type="ARBA" id="ARBA00022692"/>
    </source>
</evidence>
<keyword evidence="4 15" id="KW-0813">Transport</keyword>
<evidence type="ECO:0000256" key="16">
    <source>
        <dbReference type="SAM" id="Phobius"/>
    </source>
</evidence>
<evidence type="ECO:0000256" key="15">
    <source>
        <dbReference type="RuleBase" id="RU000457"/>
    </source>
</evidence>
<comment type="catalytic activity">
    <reaction evidence="14">
        <text>4 Fe(II)-[cytochrome c] + O2 + 8 H(+)(in) = 4 Fe(III)-[cytochrome c] + 2 H2O + 4 H(+)(out)</text>
        <dbReference type="Rhea" id="RHEA:11436"/>
        <dbReference type="Rhea" id="RHEA-COMP:10350"/>
        <dbReference type="Rhea" id="RHEA-COMP:14399"/>
        <dbReference type="ChEBI" id="CHEBI:15377"/>
        <dbReference type="ChEBI" id="CHEBI:15378"/>
        <dbReference type="ChEBI" id="CHEBI:15379"/>
        <dbReference type="ChEBI" id="CHEBI:29033"/>
        <dbReference type="ChEBI" id="CHEBI:29034"/>
        <dbReference type="EC" id="7.1.1.9"/>
    </reaction>
    <physiologicalReaction direction="left-to-right" evidence="14">
        <dbReference type="Rhea" id="RHEA:11437"/>
    </physiologicalReaction>
</comment>
<organism evidence="19">
    <name type="scientific">Claviceps purpurea</name>
    <name type="common">Ergot fungus</name>
    <name type="synonym">Sphacelia segetum</name>
    <dbReference type="NCBI Taxonomy" id="5111"/>
    <lineage>
        <taxon>Eukaryota</taxon>
        <taxon>Fungi</taxon>
        <taxon>Dikarya</taxon>
        <taxon>Ascomycota</taxon>
        <taxon>Pezizomycotina</taxon>
        <taxon>Sordariomycetes</taxon>
        <taxon>Hypocreomycetidae</taxon>
        <taxon>Hypocreales</taxon>
        <taxon>Clavicipitaceae</taxon>
        <taxon>Claviceps</taxon>
    </lineage>
</organism>
<dbReference type="InterPro" id="IPR036257">
    <property type="entry name" value="Cyt_c_oxidase_su2_TM_sf"/>
</dbReference>
<comment type="similarity">
    <text evidence="2 15">Belongs to the cytochrome c oxidase subunit 2 family.</text>
</comment>
<feature type="transmembrane region" description="Helical" evidence="16">
    <location>
        <begin position="41"/>
        <end position="60"/>
    </location>
</feature>
<keyword evidence="10 16" id="KW-1133">Transmembrane helix</keyword>
<keyword evidence="12 15" id="KW-0496">Mitochondrion</keyword>
<evidence type="ECO:0000256" key="4">
    <source>
        <dbReference type="ARBA" id="ARBA00022448"/>
    </source>
</evidence>
<keyword evidence="6 15" id="KW-0812">Transmembrane</keyword>
<evidence type="ECO:0000256" key="14">
    <source>
        <dbReference type="ARBA" id="ARBA00049512"/>
    </source>
</evidence>
<evidence type="ECO:0000256" key="7">
    <source>
        <dbReference type="ARBA" id="ARBA00022723"/>
    </source>
</evidence>
<dbReference type="FunFam" id="2.60.40.420:FF:000001">
    <property type="entry name" value="Cytochrome c oxidase subunit 2"/>
    <property type="match status" value="1"/>
</dbReference>
<dbReference type="PANTHER" id="PTHR22888">
    <property type="entry name" value="CYTOCHROME C OXIDASE, SUBUNIT II"/>
    <property type="match status" value="1"/>
</dbReference>
<dbReference type="SUPFAM" id="SSF81464">
    <property type="entry name" value="Cytochrome c oxidase subunit II-like, transmembrane region"/>
    <property type="match status" value="1"/>
</dbReference>
<dbReference type="PROSITE" id="PS50857">
    <property type="entry name" value="COX2_CUA"/>
    <property type="match status" value="1"/>
</dbReference>
<evidence type="ECO:0000256" key="3">
    <source>
        <dbReference type="ARBA" id="ARBA00015946"/>
    </source>
</evidence>
<evidence type="ECO:0000256" key="11">
    <source>
        <dbReference type="ARBA" id="ARBA00023008"/>
    </source>
</evidence>
<evidence type="ECO:0000256" key="2">
    <source>
        <dbReference type="ARBA" id="ARBA00007866"/>
    </source>
</evidence>
<gene>
    <name evidence="19" type="ORF">cpurp_mito_COX2</name>
</gene>
<evidence type="ECO:0000256" key="1">
    <source>
        <dbReference type="ARBA" id="ARBA00004448"/>
    </source>
</evidence>
<evidence type="ECO:0000256" key="12">
    <source>
        <dbReference type="ARBA" id="ARBA00023128"/>
    </source>
</evidence>
<dbReference type="EMBL" id="FO082257">
    <property type="protein sequence ID" value="CCE35434.1"/>
    <property type="molecule type" value="Genomic_DNA"/>
</dbReference>
<evidence type="ECO:0000256" key="8">
    <source>
        <dbReference type="ARBA" id="ARBA00022967"/>
    </source>
</evidence>
<dbReference type="CDD" id="cd13912">
    <property type="entry name" value="CcO_II_C"/>
    <property type="match status" value="1"/>
</dbReference>
<dbReference type="InterPro" id="IPR008972">
    <property type="entry name" value="Cupredoxin"/>
</dbReference>
<keyword evidence="8" id="KW-1278">Translocase</keyword>
<evidence type="ECO:0000259" key="18">
    <source>
        <dbReference type="PROSITE" id="PS50999"/>
    </source>
</evidence>
<feature type="domain" description="Cytochrome oxidase subunit II copper A binding" evidence="17">
    <location>
        <begin position="112"/>
        <end position="250"/>
    </location>
</feature>
<dbReference type="InterPro" id="IPR034210">
    <property type="entry name" value="CcO_II_C"/>
</dbReference>
<dbReference type="PANTHER" id="PTHR22888:SF9">
    <property type="entry name" value="CYTOCHROME C OXIDASE SUBUNIT 2"/>
    <property type="match status" value="1"/>
</dbReference>
<dbReference type="SUPFAM" id="SSF49503">
    <property type="entry name" value="Cupredoxins"/>
    <property type="match status" value="1"/>
</dbReference>
<dbReference type="InterPro" id="IPR011759">
    <property type="entry name" value="Cyt_c_oxidase_su2_TM_dom"/>
</dbReference>
<accession>I7ICQ7</accession>
<dbReference type="NCBIfam" id="TIGR02866">
    <property type="entry name" value="CoxB"/>
    <property type="match status" value="1"/>
</dbReference>
<dbReference type="GO" id="GO:0004129">
    <property type="term" value="F:cytochrome-c oxidase activity"/>
    <property type="evidence" value="ECO:0007669"/>
    <property type="project" value="UniProtKB-EC"/>
</dbReference>
<keyword evidence="7 15" id="KW-0479">Metal-binding</keyword>
<comment type="function">
    <text evidence="15">Component of the cytochrome c oxidase, the last enzyme in the mitochondrial electron transport chain which drives oxidative phosphorylation. The respiratory chain contains 3 multisubunit complexes succinate dehydrogenase (complex II, CII), ubiquinol-cytochrome c oxidoreductase (cytochrome b-c1 complex, complex III, CIII) and cytochrome c oxidase (complex IV, CIV), that cooperate to transfer electrons derived from NADH and succinate to molecular oxygen, creating an electrochemical gradient over the inner membrane that drives transmembrane transport and the ATP synthase. Cytochrome c oxidase is the component of the respiratory chain that catalyzes the reduction of oxygen to water. Electrons originating from reduced cytochrome c in the intermembrane space (IMS) are transferred via the dinuclear copper A center (CU(A)) of subunit 2 and heme A of subunit 1 to the active site in subunit 1, a binuclear center (BNC) formed by heme A3 and copper B (CU(B)). The BNC reduces molecular oxygen to 2 water molecules using 4 electrons from cytochrome c in the IMS and 4 protons from the mitochondrial matrix.</text>
</comment>
<dbReference type="GO" id="GO:0045277">
    <property type="term" value="C:respiratory chain complex IV"/>
    <property type="evidence" value="ECO:0007669"/>
    <property type="project" value="UniProtKB-ARBA"/>
</dbReference>
<dbReference type="InterPro" id="IPR002429">
    <property type="entry name" value="CcO_II-like_C"/>
</dbReference>
<dbReference type="GO" id="GO:0006123">
    <property type="term" value="P:mitochondrial electron transport, cytochrome c to oxygen"/>
    <property type="evidence" value="ECO:0007669"/>
    <property type="project" value="UniProtKB-ARBA"/>
</dbReference>
<dbReference type="PROSITE" id="PS50999">
    <property type="entry name" value="COX2_TM"/>
    <property type="match status" value="1"/>
</dbReference>
<dbReference type="InterPro" id="IPR014222">
    <property type="entry name" value="Cyt_c_oxidase_su2"/>
</dbReference>
<comment type="cofactor">
    <cofactor evidence="15">
        <name>Cu cation</name>
        <dbReference type="ChEBI" id="CHEBI:23378"/>
    </cofactor>
    <text evidence="15">Binds a copper A center.</text>
</comment>
<dbReference type="Pfam" id="PF00116">
    <property type="entry name" value="COX2"/>
    <property type="match status" value="1"/>
</dbReference>
<keyword evidence="9 15" id="KW-0249">Electron transport</keyword>
<keyword evidence="5 15" id="KW-0679">Respiratory chain</keyword>
<name>I7ICQ7_CLAPU</name>
<feature type="domain" description="Cytochrome oxidase subunit II transmembrane region profile" evidence="18">
    <location>
        <begin position="15"/>
        <end position="111"/>
    </location>
</feature>
<comment type="subcellular location">
    <subcellularLocation>
        <location evidence="1 15">Mitochondrion inner membrane</location>
        <topology evidence="1 15">Multi-pass membrane protein</topology>
    </subcellularLocation>
</comment>
<dbReference type="PROSITE" id="PS00078">
    <property type="entry name" value="COX2"/>
    <property type="match status" value="1"/>
</dbReference>
<evidence type="ECO:0000256" key="9">
    <source>
        <dbReference type="ARBA" id="ARBA00022982"/>
    </source>
</evidence>
<keyword evidence="11 15" id="KW-0186">Copper</keyword>
<geneLocation type="mitochondrion" evidence="19"/>
<dbReference type="PRINTS" id="PR01166">
    <property type="entry name" value="CYCOXIDASEII"/>
</dbReference>
<dbReference type="GO" id="GO:0005507">
    <property type="term" value="F:copper ion binding"/>
    <property type="evidence" value="ECO:0007669"/>
    <property type="project" value="InterPro"/>
</dbReference>
<sequence length="251" mass="28468">MQIINLYLTTILMDAPTPWSVFFQDSASPAMEGIIELHNTVMFYLVLIFIGVSWVLFSVIRNFIATKSPISQKYLNHGTVIEIIWTVTPAIILILIAFPSFKLLYLQNEVHDASLSIIARGQQWYWAYQYPDFITADGDPIEFDSYLIQESDLEMGDLRMLEVDNRLVLPENTNVRLILTSGDVIHSWAIPSLGQKLDCYPGRLNQTSVFINRPGIFYGQCSELCGILHSSMPIVVEAVSLEKFVHFLSNA</sequence>
<dbReference type="FunFam" id="1.10.287.90:FF:000004">
    <property type="entry name" value="Cytochrome c oxidase subunit 2"/>
    <property type="match status" value="1"/>
</dbReference>
<reference evidence="19" key="1">
    <citation type="journal article" date="2011" name="Science">
        <title>Chemical engineering by plant symbionts: A 12 genome comparison reveals dynamic alkaloid loci.</title>
        <authorList>
            <person name="Schardl C.L."/>
            <person name="Hesse U."/>
            <person name="Young C.A."/>
            <person name="Jaromczyk J.W."/>
            <person name="Farman M.L."/>
            <person name="Tudzynski P."/>
            <person name="Amyotte S.G."/>
            <person name="An Z."/>
            <person name="Andreeva K."/>
            <person name="Arnaoudova E.G."/>
            <person name="Bullock C.T."/>
            <person name="Calie P."/>
            <person name="Charlton N."/>
            <person name="Fleetwood D.J."/>
            <person name="Florea S."/>
            <person name="Guldener U."/>
            <person name="Harris D.R."/>
            <person name="Haws D.C."/>
            <person name="Jaromczyk J."/>
            <person name="Johnson R.D."/>
            <person name="Khan A.K."/>
            <person name="Liu J."/>
            <person name="Liu M."/>
            <person name="Mace W."/>
            <person name="Machado C."/>
            <person name="Moore N."/>
            <person name="Nagabhyru P."/>
            <person name="Oeser B."/>
            <person name="Pan J."/>
            <person name="Panaccione D.G."/>
            <person name="Schmid J."/>
            <person name="Schweri K.K."/>
            <person name="Scott B."/>
            <person name="Sugawara K."/>
            <person name="Takach J."/>
            <person name="Voisey C.R."/>
            <person name="Webb J.S."/>
            <person name="Wilson E.V."/>
            <person name="Wiseman J."/>
            <person name="Zeng Z."/>
            <person name="Cox M."/>
            <person name="Dinkins R.D."/>
            <person name="Glenn A.E."/>
            <person name="Gordon A."/>
            <person name="Hollin W."/>
            <person name="Leistner E."/>
            <person name="Leuchtmann A."/>
            <person name="Li C."/>
            <person name="Liu J."/>
            <person name="O'Sullivan D."/>
            <person name="Steiner U."/>
            <person name="Tanaka E."/>
            <person name="Yoshida R."/>
        </authorList>
    </citation>
    <scope>NUCLEOTIDE SEQUENCE</scope>
</reference>
<feature type="transmembrane region" description="Helical" evidence="16">
    <location>
        <begin position="80"/>
        <end position="101"/>
    </location>
</feature>
<dbReference type="InterPro" id="IPR045187">
    <property type="entry name" value="CcO_II"/>
</dbReference>
<dbReference type="Gene3D" id="1.10.287.90">
    <property type="match status" value="1"/>
</dbReference>
<keyword evidence="15" id="KW-0999">Mitochondrion inner membrane</keyword>
<evidence type="ECO:0000259" key="17">
    <source>
        <dbReference type="PROSITE" id="PS50857"/>
    </source>
</evidence>
<reference evidence="19" key="2">
    <citation type="submission" date="2011-10" db="EMBL/GenBank/DDBJ databases">
        <authorList>
            <person name="MIPS"/>
        </authorList>
    </citation>
    <scope>NUCLEOTIDE SEQUENCE</scope>
</reference>
<dbReference type="Gene3D" id="2.60.40.420">
    <property type="entry name" value="Cupredoxins - blue copper proteins"/>
    <property type="match status" value="1"/>
</dbReference>
<proteinExistence type="inferred from homology"/>
<dbReference type="GO" id="GO:0016491">
    <property type="term" value="F:oxidoreductase activity"/>
    <property type="evidence" value="ECO:0007669"/>
    <property type="project" value="InterPro"/>
</dbReference>
<evidence type="ECO:0000256" key="10">
    <source>
        <dbReference type="ARBA" id="ARBA00022989"/>
    </source>
</evidence>
<evidence type="ECO:0000313" key="19">
    <source>
        <dbReference type="EMBL" id="CCE35434.1"/>
    </source>
</evidence>
<dbReference type="AlphaFoldDB" id="I7ICQ7"/>
<dbReference type="Pfam" id="PF02790">
    <property type="entry name" value="COX2_TM"/>
    <property type="match status" value="1"/>
</dbReference>
<dbReference type="InterPro" id="IPR001505">
    <property type="entry name" value="Copper_CuA"/>
</dbReference>
<evidence type="ECO:0000256" key="13">
    <source>
        <dbReference type="ARBA" id="ARBA00023136"/>
    </source>
</evidence>
<protein>
    <recommendedName>
        <fullName evidence="3 15">Cytochrome c oxidase subunit 2</fullName>
    </recommendedName>
</protein>
<evidence type="ECO:0000256" key="5">
    <source>
        <dbReference type="ARBA" id="ARBA00022660"/>
    </source>
</evidence>